<proteinExistence type="predicted"/>
<keyword evidence="2" id="KW-1185">Reference proteome</keyword>
<accession>A0ACB8ZGV4</accession>
<evidence type="ECO:0000313" key="2">
    <source>
        <dbReference type="Proteomes" id="UP001055879"/>
    </source>
</evidence>
<gene>
    <name evidence="1" type="ORF">L6452_29437</name>
</gene>
<organism evidence="1 2">
    <name type="scientific">Arctium lappa</name>
    <name type="common">Greater burdock</name>
    <name type="synonym">Lappa major</name>
    <dbReference type="NCBI Taxonomy" id="4217"/>
    <lineage>
        <taxon>Eukaryota</taxon>
        <taxon>Viridiplantae</taxon>
        <taxon>Streptophyta</taxon>
        <taxon>Embryophyta</taxon>
        <taxon>Tracheophyta</taxon>
        <taxon>Spermatophyta</taxon>
        <taxon>Magnoliopsida</taxon>
        <taxon>eudicotyledons</taxon>
        <taxon>Gunneridae</taxon>
        <taxon>Pentapetalae</taxon>
        <taxon>asterids</taxon>
        <taxon>campanulids</taxon>
        <taxon>Asterales</taxon>
        <taxon>Asteraceae</taxon>
        <taxon>Carduoideae</taxon>
        <taxon>Cardueae</taxon>
        <taxon>Arctiinae</taxon>
        <taxon>Arctium</taxon>
    </lineage>
</organism>
<name>A0ACB8ZGV4_ARCLA</name>
<reference evidence="1 2" key="2">
    <citation type="journal article" date="2022" name="Mol. Ecol. Resour.">
        <title>The genomes of chicory, endive, great burdock and yacon provide insights into Asteraceae paleo-polyploidization history and plant inulin production.</title>
        <authorList>
            <person name="Fan W."/>
            <person name="Wang S."/>
            <person name="Wang H."/>
            <person name="Wang A."/>
            <person name="Jiang F."/>
            <person name="Liu H."/>
            <person name="Zhao H."/>
            <person name="Xu D."/>
            <person name="Zhang Y."/>
        </authorList>
    </citation>
    <scope>NUCLEOTIDE SEQUENCE [LARGE SCALE GENOMIC DNA]</scope>
    <source>
        <strain evidence="2">cv. Niubang</strain>
    </source>
</reference>
<evidence type="ECO:0000313" key="1">
    <source>
        <dbReference type="EMBL" id="KAI3696853.1"/>
    </source>
</evidence>
<sequence>MIEKHSADSVFNVIWTCPPGRIRDKMEGDYLLRLVINRKKSEKVLFRLNDSTGNIGNFLTFLEASVSQQKVSVQKLDDSPLPSSVLYLLNELNINGSSQGCTGGYGYGYRCVYTYGSKKNSSSTHNYHDIKKASVSRLQIALGYINGHAFLLKLLCIVVSQTVCIRN</sequence>
<reference evidence="2" key="1">
    <citation type="journal article" date="2022" name="Mol. Ecol. Resour.">
        <title>The genomes of chicory, endive, great burdock and yacon provide insights into Asteraceae palaeo-polyploidization history and plant inulin production.</title>
        <authorList>
            <person name="Fan W."/>
            <person name="Wang S."/>
            <person name="Wang H."/>
            <person name="Wang A."/>
            <person name="Jiang F."/>
            <person name="Liu H."/>
            <person name="Zhao H."/>
            <person name="Xu D."/>
            <person name="Zhang Y."/>
        </authorList>
    </citation>
    <scope>NUCLEOTIDE SEQUENCE [LARGE SCALE GENOMIC DNA]</scope>
    <source>
        <strain evidence="2">cv. Niubang</strain>
    </source>
</reference>
<dbReference type="EMBL" id="CM042056">
    <property type="protein sequence ID" value="KAI3696853.1"/>
    <property type="molecule type" value="Genomic_DNA"/>
</dbReference>
<protein>
    <submittedName>
        <fullName evidence="1">Uncharacterized protein</fullName>
    </submittedName>
</protein>
<comment type="caution">
    <text evidence="1">The sequence shown here is derived from an EMBL/GenBank/DDBJ whole genome shotgun (WGS) entry which is preliminary data.</text>
</comment>
<dbReference type="Proteomes" id="UP001055879">
    <property type="component" value="Linkage Group LG10"/>
</dbReference>